<sequence>MVDPVSTRRLVYRLGFVALAAGFIFLRLLPFEVSANRVPGPDLPVIFAFAWVLRRPDYVPATMIAAVMLVCDILFMRPLGLWAAIVLIGLEFLRARENLSRDLPFVVEWLMVAATLATMTLAQIAVLGLFVVPQPALQMSLAHLAVTVLSYPAAVVISRYALGVTKAAPGAVDALGHKL</sequence>
<keyword evidence="1" id="KW-0472">Membrane</keyword>
<dbReference type="Proteomes" id="UP000285908">
    <property type="component" value="Unassembled WGS sequence"/>
</dbReference>
<protein>
    <submittedName>
        <fullName evidence="2">Rod shape-determining protein MreD</fullName>
    </submittedName>
</protein>
<keyword evidence="3" id="KW-1185">Reference proteome</keyword>
<dbReference type="OrthoDB" id="7629477at2"/>
<evidence type="ECO:0000313" key="2">
    <source>
        <dbReference type="EMBL" id="RVV96755.1"/>
    </source>
</evidence>
<name>A0A438ADL1_9RHOB</name>
<evidence type="ECO:0000313" key="3">
    <source>
        <dbReference type="Proteomes" id="UP000285908"/>
    </source>
</evidence>
<gene>
    <name evidence="2" type="ORF">EKE94_16810</name>
</gene>
<feature type="transmembrane region" description="Helical" evidence="1">
    <location>
        <begin position="105"/>
        <end position="130"/>
    </location>
</feature>
<feature type="transmembrane region" description="Helical" evidence="1">
    <location>
        <begin position="12"/>
        <end position="29"/>
    </location>
</feature>
<dbReference type="EMBL" id="RQXX01000008">
    <property type="protein sequence ID" value="RVV96755.1"/>
    <property type="molecule type" value="Genomic_DNA"/>
</dbReference>
<dbReference type="RefSeq" id="WP_127907799.1">
    <property type="nucleotide sequence ID" value="NZ_RQXX01000008.1"/>
</dbReference>
<proteinExistence type="predicted"/>
<organism evidence="2 3">
    <name type="scientific">Mesobaculum littorinae</name>
    <dbReference type="NCBI Taxonomy" id="2486419"/>
    <lineage>
        <taxon>Bacteria</taxon>
        <taxon>Pseudomonadati</taxon>
        <taxon>Pseudomonadota</taxon>
        <taxon>Alphaproteobacteria</taxon>
        <taxon>Rhodobacterales</taxon>
        <taxon>Roseobacteraceae</taxon>
        <taxon>Mesobaculum</taxon>
    </lineage>
</organism>
<dbReference type="AlphaFoldDB" id="A0A438ADL1"/>
<feature type="transmembrane region" description="Helical" evidence="1">
    <location>
        <begin position="136"/>
        <end position="157"/>
    </location>
</feature>
<reference evidence="2 3" key="1">
    <citation type="submission" date="2018-11" db="EMBL/GenBank/DDBJ databases">
        <title>Mesobaculum littorinae gen. nov., sp. nov., isolated from Littorina scabra that represents a novel genus of the order Rhodobacteraceae.</title>
        <authorList>
            <person name="Li F."/>
        </authorList>
    </citation>
    <scope>NUCLEOTIDE SEQUENCE [LARGE SCALE GENOMIC DNA]</scope>
    <source>
        <strain evidence="2 3">M0103</strain>
    </source>
</reference>
<keyword evidence="1" id="KW-0812">Transmembrane</keyword>
<feature type="transmembrane region" description="Helical" evidence="1">
    <location>
        <begin position="63"/>
        <end position="93"/>
    </location>
</feature>
<keyword evidence="1" id="KW-1133">Transmembrane helix</keyword>
<comment type="caution">
    <text evidence="2">The sequence shown here is derived from an EMBL/GenBank/DDBJ whole genome shotgun (WGS) entry which is preliminary data.</text>
</comment>
<evidence type="ECO:0000256" key="1">
    <source>
        <dbReference type="SAM" id="Phobius"/>
    </source>
</evidence>
<accession>A0A438ADL1</accession>